<dbReference type="PRINTS" id="PR00410">
    <property type="entry name" value="PHEHYDRXLASE"/>
</dbReference>
<dbReference type="InterPro" id="IPR001433">
    <property type="entry name" value="OxRdtase_FAD/NAD-bd"/>
</dbReference>
<dbReference type="Pfam" id="PF00111">
    <property type="entry name" value="Fer2"/>
    <property type="match status" value="1"/>
</dbReference>
<dbReference type="STRING" id="1945521.A1232T_02204"/>
<dbReference type="SUPFAM" id="SSF54292">
    <property type="entry name" value="2Fe-2S ferredoxin-like"/>
    <property type="match status" value="1"/>
</dbReference>
<keyword evidence="4" id="KW-0560">Oxidoreductase</keyword>
<dbReference type="GO" id="GO:0051537">
    <property type="term" value="F:2 iron, 2 sulfur cluster binding"/>
    <property type="evidence" value="ECO:0007669"/>
    <property type="project" value="InterPro"/>
</dbReference>
<dbReference type="AlphaFoldDB" id="A0A1R4GY93"/>
<feature type="domain" description="2Fe-2S ferredoxin-type" evidence="2">
    <location>
        <begin position="3"/>
        <end position="98"/>
    </location>
</feature>
<dbReference type="InterPro" id="IPR001709">
    <property type="entry name" value="Flavoprot_Pyr_Nucl_cyt_Rdtase"/>
</dbReference>
<dbReference type="SUPFAM" id="SSF52343">
    <property type="entry name" value="Ferredoxin reductase-like, C-terminal NADP-linked domain"/>
    <property type="match status" value="1"/>
</dbReference>
<dbReference type="InterPro" id="IPR001041">
    <property type="entry name" value="2Fe-2S_ferredoxin-type"/>
</dbReference>
<accession>A0A1R4GY93</accession>
<dbReference type="Proteomes" id="UP000188357">
    <property type="component" value="Unassembled WGS sequence"/>
</dbReference>
<dbReference type="InterPro" id="IPR006058">
    <property type="entry name" value="2Fe2S_fd_BS"/>
</dbReference>
<dbReference type="PANTHER" id="PTHR47354">
    <property type="entry name" value="NADH OXIDOREDUCTASE HCR"/>
    <property type="match status" value="1"/>
</dbReference>
<dbReference type="CDD" id="cd00207">
    <property type="entry name" value="fer2"/>
    <property type="match status" value="1"/>
</dbReference>
<dbReference type="CDD" id="cd06209">
    <property type="entry name" value="BenDO_FAD_NAD"/>
    <property type="match status" value="1"/>
</dbReference>
<dbReference type="SUPFAM" id="SSF63380">
    <property type="entry name" value="Riboflavin synthase domain-like"/>
    <property type="match status" value="1"/>
</dbReference>
<keyword evidence="5" id="KW-1185">Reference proteome</keyword>
<dbReference type="RefSeq" id="WP_077451917.1">
    <property type="nucleotide sequence ID" value="NZ_FUGE01000238.1"/>
</dbReference>
<evidence type="ECO:0000256" key="1">
    <source>
        <dbReference type="ARBA" id="ARBA00034078"/>
    </source>
</evidence>
<evidence type="ECO:0000313" key="5">
    <source>
        <dbReference type="Proteomes" id="UP000188357"/>
    </source>
</evidence>
<evidence type="ECO:0000259" key="2">
    <source>
        <dbReference type="PROSITE" id="PS51085"/>
    </source>
</evidence>
<gene>
    <name evidence="4" type="primary">benC</name>
    <name evidence="4" type="ORF">A1232T_02204</name>
</gene>
<dbReference type="PROSITE" id="PS51384">
    <property type="entry name" value="FAD_FR"/>
    <property type="match status" value="1"/>
</dbReference>
<dbReference type="PROSITE" id="PS51085">
    <property type="entry name" value="2FE2S_FER_2"/>
    <property type="match status" value="1"/>
</dbReference>
<dbReference type="InterPro" id="IPR017927">
    <property type="entry name" value="FAD-bd_FR_type"/>
</dbReference>
<dbReference type="InterPro" id="IPR047683">
    <property type="entry name" value="BenC-like_FAD_NAD-bd"/>
</dbReference>
<protein>
    <submittedName>
        <fullName evidence="4">Benzoate 1,2-dioxygenase electron transfer component</fullName>
    </submittedName>
</protein>
<name>A0A1R4GY93_9GAMM</name>
<dbReference type="Gene3D" id="3.40.50.80">
    <property type="entry name" value="Nucleotide-binding domain of ferredoxin-NADP reductase (FNR) module"/>
    <property type="match status" value="1"/>
</dbReference>
<proteinExistence type="predicted"/>
<dbReference type="PRINTS" id="PR00371">
    <property type="entry name" value="FPNCR"/>
</dbReference>
<dbReference type="Gene3D" id="2.40.30.10">
    <property type="entry name" value="Translation factors"/>
    <property type="match status" value="1"/>
</dbReference>
<dbReference type="PROSITE" id="PS00197">
    <property type="entry name" value="2FE2S_FER_1"/>
    <property type="match status" value="1"/>
</dbReference>
<evidence type="ECO:0000259" key="3">
    <source>
        <dbReference type="PROSITE" id="PS51384"/>
    </source>
</evidence>
<dbReference type="Gene3D" id="3.10.20.30">
    <property type="match status" value="1"/>
</dbReference>
<dbReference type="EMBL" id="FUGE01000238">
    <property type="protein sequence ID" value="SJM73003.1"/>
    <property type="molecule type" value="Genomic_DNA"/>
</dbReference>
<dbReference type="InterPro" id="IPR039261">
    <property type="entry name" value="FNR_nucleotide-bd"/>
</dbReference>
<dbReference type="Pfam" id="PF00175">
    <property type="entry name" value="NAD_binding_1"/>
    <property type="match status" value="1"/>
</dbReference>
<keyword evidence="4" id="KW-0223">Dioxygenase</keyword>
<dbReference type="OrthoDB" id="9806195at2"/>
<dbReference type="InterPro" id="IPR008333">
    <property type="entry name" value="Cbr1-like_FAD-bd_dom"/>
</dbReference>
<dbReference type="PANTHER" id="PTHR47354:SF5">
    <property type="entry name" value="PROTEIN RFBI"/>
    <property type="match status" value="1"/>
</dbReference>
<reference evidence="4 5" key="1">
    <citation type="submission" date="2017-02" db="EMBL/GenBank/DDBJ databases">
        <authorList>
            <person name="Peterson S.W."/>
        </authorList>
    </citation>
    <scope>NUCLEOTIDE SEQUENCE [LARGE SCALE GENOMIC DNA]</scope>
    <source>
        <strain evidence="4">Psychrobacter_piechaudii</strain>
    </source>
</reference>
<dbReference type="Pfam" id="PF00970">
    <property type="entry name" value="FAD_binding_6"/>
    <property type="match status" value="1"/>
</dbReference>
<dbReference type="NCBIfam" id="NF040810">
    <property type="entry name" value="BenC"/>
    <property type="match status" value="1"/>
</dbReference>
<dbReference type="GO" id="GO:0051213">
    <property type="term" value="F:dioxygenase activity"/>
    <property type="evidence" value="ECO:0007669"/>
    <property type="project" value="UniProtKB-KW"/>
</dbReference>
<organism evidence="4 5">
    <name type="scientific">Psychrobacter piechaudii</name>
    <dbReference type="NCBI Taxonomy" id="1945521"/>
    <lineage>
        <taxon>Bacteria</taxon>
        <taxon>Pseudomonadati</taxon>
        <taxon>Pseudomonadota</taxon>
        <taxon>Gammaproteobacteria</taxon>
        <taxon>Moraxellales</taxon>
        <taxon>Moraxellaceae</taxon>
        <taxon>Psychrobacter</taxon>
    </lineage>
</organism>
<dbReference type="InterPro" id="IPR012675">
    <property type="entry name" value="Beta-grasp_dom_sf"/>
</dbReference>
<dbReference type="InterPro" id="IPR017938">
    <property type="entry name" value="Riboflavin_synthase-like_b-brl"/>
</dbReference>
<feature type="domain" description="FAD-binding FR-type" evidence="3">
    <location>
        <begin position="105"/>
        <end position="205"/>
    </location>
</feature>
<dbReference type="InterPro" id="IPR050415">
    <property type="entry name" value="MRET"/>
</dbReference>
<evidence type="ECO:0000313" key="4">
    <source>
        <dbReference type="EMBL" id="SJM73003.1"/>
    </source>
</evidence>
<sequence length="338" mass="37384">MEYNIALQFEDGVTGFIKCGDDETVAEAAYRQKFNLPVDCLDGACGTCRCHCESGEYDMHPDMYIDEALTQEEADEGYVLTCQMIPESDCVIQVPSSSEACKVNKSDFGGSLSEINKLSDSTIHFSIKVNNPQDMVFLPGQYVNVTIPGTNETRSYSFSSVPNSENAEFVVRNIPGGKMSSFLSEVAEPGQDMSFVGPFGSFYLRPVIRPTLFLAGGTGIAPFLSMLKSLEVSGAHHPVNLIYGVTNDEDLVEVEMLDKVKDSHSWFDYRTCVVNESSSHERKGYVTSHIEDSWLNNGDLDVYLCGPMPMVDAVSGWLDNQGIKPANFYYEKFTPSEQ</sequence>
<dbReference type="InterPro" id="IPR036010">
    <property type="entry name" value="2Fe-2S_ferredoxin-like_sf"/>
</dbReference>
<comment type="cofactor">
    <cofactor evidence="1">
        <name>[2Fe-2S] cluster</name>
        <dbReference type="ChEBI" id="CHEBI:190135"/>
    </cofactor>
</comment>